<evidence type="ECO:0000313" key="3">
    <source>
        <dbReference type="EMBL" id="KAF2847219.1"/>
    </source>
</evidence>
<dbReference type="InterPro" id="IPR011021">
    <property type="entry name" value="Arrestin-like_N"/>
</dbReference>
<organism evidence="3 4">
    <name type="scientific">Plenodomus tracheiphilus IPT5</name>
    <dbReference type="NCBI Taxonomy" id="1408161"/>
    <lineage>
        <taxon>Eukaryota</taxon>
        <taxon>Fungi</taxon>
        <taxon>Dikarya</taxon>
        <taxon>Ascomycota</taxon>
        <taxon>Pezizomycotina</taxon>
        <taxon>Dothideomycetes</taxon>
        <taxon>Pleosporomycetidae</taxon>
        <taxon>Pleosporales</taxon>
        <taxon>Pleosporineae</taxon>
        <taxon>Leptosphaeriaceae</taxon>
        <taxon>Plenodomus</taxon>
    </lineage>
</organism>
<dbReference type="Gene3D" id="2.60.40.640">
    <property type="match status" value="1"/>
</dbReference>
<proteinExistence type="predicted"/>
<dbReference type="Pfam" id="PF00339">
    <property type="entry name" value="Arrestin_N"/>
    <property type="match status" value="1"/>
</dbReference>
<dbReference type="SUPFAM" id="SSF81296">
    <property type="entry name" value="E set domains"/>
    <property type="match status" value="1"/>
</dbReference>
<evidence type="ECO:0000256" key="1">
    <source>
        <dbReference type="SAM" id="MobiDB-lite"/>
    </source>
</evidence>
<dbReference type="CDD" id="cd22952">
    <property type="entry name" value="ART10-like"/>
    <property type="match status" value="1"/>
</dbReference>
<dbReference type="InterPro" id="IPR014756">
    <property type="entry name" value="Ig_E-set"/>
</dbReference>
<reference evidence="3" key="1">
    <citation type="submission" date="2020-01" db="EMBL/GenBank/DDBJ databases">
        <authorList>
            <consortium name="DOE Joint Genome Institute"/>
            <person name="Haridas S."/>
            <person name="Albert R."/>
            <person name="Binder M."/>
            <person name="Bloem J."/>
            <person name="Labutti K."/>
            <person name="Salamov A."/>
            <person name="Andreopoulos B."/>
            <person name="Baker S.E."/>
            <person name="Barry K."/>
            <person name="Bills G."/>
            <person name="Bluhm B.H."/>
            <person name="Cannon C."/>
            <person name="Castanera R."/>
            <person name="Culley D.E."/>
            <person name="Daum C."/>
            <person name="Ezra D."/>
            <person name="Gonzalez J.B."/>
            <person name="Henrissat B."/>
            <person name="Kuo A."/>
            <person name="Liang C."/>
            <person name="Lipzen A."/>
            <person name="Lutzoni F."/>
            <person name="Magnuson J."/>
            <person name="Mondo S."/>
            <person name="Nolan M."/>
            <person name="Ohm R."/>
            <person name="Pangilinan J."/>
            <person name="Park H.-J."/>
            <person name="Ramirez L."/>
            <person name="Alfaro M."/>
            <person name="Sun H."/>
            <person name="Tritt A."/>
            <person name="Yoshinaga Y."/>
            <person name="Zwiers L.-H."/>
            <person name="Turgeon B.G."/>
            <person name="Goodwin S.B."/>
            <person name="Spatafora J.W."/>
            <person name="Crous P.W."/>
            <person name="Grigoriev I.V."/>
        </authorList>
    </citation>
    <scope>NUCLEOTIDE SEQUENCE</scope>
    <source>
        <strain evidence="3">IPT5</strain>
    </source>
</reference>
<feature type="domain" description="Arrestin-like N-terminal" evidence="2">
    <location>
        <begin position="4"/>
        <end position="112"/>
    </location>
</feature>
<feature type="region of interest" description="Disordered" evidence="1">
    <location>
        <begin position="112"/>
        <end position="132"/>
    </location>
</feature>
<accession>A0A6A7AYS5</accession>
<dbReference type="EMBL" id="MU006328">
    <property type="protein sequence ID" value="KAF2847219.1"/>
    <property type="molecule type" value="Genomic_DNA"/>
</dbReference>
<gene>
    <name evidence="3" type="ORF">T440DRAFT_214905</name>
</gene>
<dbReference type="InterPro" id="IPR014752">
    <property type="entry name" value="Arrestin-like_C"/>
</dbReference>
<keyword evidence="4" id="KW-1185">Reference proteome</keyword>
<protein>
    <recommendedName>
        <fullName evidence="2">Arrestin-like N-terminal domain-containing protein</fullName>
    </recommendedName>
</protein>
<evidence type="ECO:0000259" key="2">
    <source>
        <dbReference type="Pfam" id="PF00339"/>
    </source>
</evidence>
<sequence>MDVSISLDNPQTTFINGETIFGNVIINCPHNVTVSKITASLIGESVLTLTDKSGLFMDWTQQEKHRFVQESQVIAPYRYVTEDSRQTPMKLAFGYHSFWFALQVPETPECSCPRKSPVSHRDDKESTTSHASKVLPSSMENLAKGVEVKYRIDIAVNTVRNMFKFTTKQSMAVNIWPIDSQAPSVITMPPTAFPCVRATQASIMGPPPAPSYLPSDSSNAQRSVSIPTTAERAQILISASFLPECTLTRNRTIAMRLTIQKLNPYPSDILLQSFQMLLVGYTDICVGTTESTQMSSHTIQSLSNLNMAIFPAFEEVGMIHVVDSGLWEGKTLPGFMVPSFESCGLERRYELEVSMGFQCRGEEGKAGRVLLVQLRTPVRISSGIHPDRRLYDKSEISIGDEVSSKLGGGALQEYHGTADGFGYRDRGDREMRMSEHSHSSMPVLPPTYDEAVMMSPGEKWER</sequence>
<evidence type="ECO:0000313" key="4">
    <source>
        <dbReference type="Proteomes" id="UP000799423"/>
    </source>
</evidence>
<name>A0A6A7AYS5_9PLEO</name>
<dbReference type="Proteomes" id="UP000799423">
    <property type="component" value="Unassembled WGS sequence"/>
</dbReference>
<dbReference type="AlphaFoldDB" id="A0A6A7AYS5"/>
<dbReference type="OrthoDB" id="3365616at2759"/>